<dbReference type="InterPro" id="IPR002035">
    <property type="entry name" value="VWF_A"/>
</dbReference>
<dbReference type="Gene3D" id="3.40.50.410">
    <property type="entry name" value="von Willebrand factor, type A domain"/>
    <property type="match status" value="1"/>
</dbReference>
<feature type="compositionally biased region" description="Low complexity" evidence="1">
    <location>
        <begin position="57"/>
        <end position="90"/>
    </location>
</feature>
<dbReference type="SUPFAM" id="SSF53300">
    <property type="entry name" value="vWA-like"/>
    <property type="match status" value="1"/>
</dbReference>
<dbReference type="Pfam" id="PF13519">
    <property type="entry name" value="VWA_2"/>
    <property type="match status" value="1"/>
</dbReference>
<evidence type="ECO:0000313" key="4">
    <source>
        <dbReference type="Proteomes" id="UP000007264"/>
    </source>
</evidence>
<dbReference type="PANTHER" id="PTHR36846">
    <property type="entry name" value="PROTEIN VIAA"/>
    <property type="match status" value="1"/>
</dbReference>
<protein>
    <recommendedName>
        <fullName evidence="2">VWFA domain-containing protein</fullName>
    </recommendedName>
</protein>
<feature type="region of interest" description="Disordered" evidence="1">
    <location>
        <begin position="57"/>
        <end position="97"/>
    </location>
</feature>
<dbReference type="GeneID" id="17043129"/>
<dbReference type="STRING" id="574566.I0Z3A7"/>
<accession>I0Z3A7</accession>
<dbReference type="OrthoDB" id="47330at2759"/>
<sequence>LRKGLLPSPSGEWPAEPFRSGFLAALNKMEMPRFTRRYPQLLDPLLKQMLSLLEELEQQQQEQQQQDQQQSQDPMQQQQASDQSQDQMSQGGADGQPDWEEQMEEMMQQGGSSGQEGQELQISLEQKEGGSQGDGNEMDEEAKESMEEAIQKAADDLVEKFEEQWKPAMENLQEADAAFDNLEDLMEGPVGYDLSHALWKSDGWREMKELRKKLENLKELRDLVRQLGRASGKGPKRRAPEEIEARSQRRGVIRSSLQPEETAGLTRSGDLSRMLPFEAHLLAAGWPRDTRLLHMVRRAERGLMSYDRQGWLEDEPCRPTGPLEIRPAAQLGPIIVCLDTSGSMAGARETVAKAVALECMRGAHRQQRACHLYAFSGPSDVKELELKVDAPSLLELLAFLQYSFGGGTDVDRPLELSLDRLEQKDWAQADIVMVTDGEIAPPSDAVLHRLESAKADLGLEVHGLLVGRSDSSPAMDRICTHTHVFQSWNAVGSSRYDY</sequence>
<evidence type="ECO:0000259" key="2">
    <source>
        <dbReference type="Pfam" id="PF13519"/>
    </source>
</evidence>
<dbReference type="EMBL" id="AGSI01000004">
    <property type="protein sequence ID" value="EIE25126.1"/>
    <property type="molecule type" value="Genomic_DNA"/>
</dbReference>
<name>I0Z3A7_COCSC</name>
<dbReference type="RefSeq" id="XP_005649670.1">
    <property type="nucleotide sequence ID" value="XM_005649613.1"/>
</dbReference>
<proteinExistence type="predicted"/>
<comment type="caution">
    <text evidence="3">The sequence shown here is derived from an EMBL/GenBank/DDBJ whole genome shotgun (WGS) entry which is preliminary data.</text>
</comment>
<gene>
    <name evidence="3" type="ORF">COCSUDRAFT_13395</name>
</gene>
<dbReference type="Proteomes" id="UP000007264">
    <property type="component" value="Unassembled WGS sequence"/>
</dbReference>
<evidence type="ECO:0000256" key="1">
    <source>
        <dbReference type="SAM" id="MobiDB-lite"/>
    </source>
</evidence>
<feature type="region of interest" description="Disordered" evidence="1">
    <location>
        <begin position="228"/>
        <end position="267"/>
    </location>
</feature>
<feature type="domain" description="VWFA" evidence="2">
    <location>
        <begin position="334"/>
        <end position="438"/>
    </location>
</feature>
<dbReference type="KEGG" id="csl:COCSUDRAFT_13395"/>
<feature type="non-terminal residue" evidence="3">
    <location>
        <position position="1"/>
    </location>
</feature>
<organism evidence="3 4">
    <name type="scientific">Coccomyxa subellipsoidea (strain C-169)</name>
    <name type="common">Green microalga</name>
    <dbReference type="NCBI Taxonomy" id="574566"/>
    <lineage>
        <taxon>Eukaryota</taxon>
        <taxon>Viridiplantae</taxon>
        <taxon>Chlorophyta</taxon>
        <taxon>core chlorophytes</taxon>
        <taxon>Trebouxiophyceae</taxon>
        <taxon>Trebouxiophyceae incertae sedis</taxon>
        <taxon>Coccomyxaceae</taxon>
        <taxon>Coccomyxa</taxon>
        <taxon>Coccomyxa subellipsoidea</taxon>
    </lineage>
</organism>
<feature type="region of interest" description="Disordered" evidence="1">
    <location>
        <begin position="126"/>
        <end position="150"/>
    </location>
</feature>
<dbReference type="CDD" id="cd01462">
    <property type="entry name" value="VWA_YIEM_type"/>
    <property type="match status" value="1"/>
</dbReference>
<evidence type="ECO:0000313" key="3">
    <source>
        <dbReference type="EMBL" id="EIE25126.1"/>
    </source>
</evidence>
<dbReference type="PANTHER" id="PTHR36846:SF1">
    <property type="entry name" value="PROTEIN VIAA"/>
    <property type="match status" value="1"/>
</dbReference>
<feature type="compositionally biased region" description="Basic and acidic residues" evidence="1">
    <location>
        <begin position="238"/>
        <end position="247"/>
    </location>
</feature>
<reference evidence="3 4" key="1">
    <citation type="journal article" date="2012" name="Genome Biol.">
        <title>The genome of the polar eukaryotic microalga coccomyxa subellipsoidea reveals traits of cold adaptation.</title>
        <authorList>
            <person name="Blanc G."/>
            <person name="Agarkova I."/>
            <person name="Grimwood J."/>
            <person name="Kuo A."/>
            <person name="Brueggeman A."/>
            <person name="Dunigan D."/>
            <person name="Gurnon J."/>
            <person name="Ladunga I."/>
            <person name="Lindquist E."/>
            <person name="Lucas S."/>
            <person name="Pangilinan J."/>
            <person name="Proschold T."/>
            <person name="Salamov A."/>
            <person name="Schmutz J."/>
            <person name="Weeks D."/>
            <person name="Yamada T."/>
            <person name="Claverie J.M."/>
            <person name="Grigoriev I."/>
            <person name="Van Etten J."/>
            <person name="Lomsadze A."/>
            <person name="Borodovsky M."/>
        </authorList>
    </citation>
    <scope>NUCLEOTIDE SEQUENCE [LARGE SCALE GENOMIC DNA]</scope>
    <source>
        <strain evidence="3 4">C-169</strain>
    </source>
</reference>
<dbReference type="GO" id="GO:0005829">
    <property type="term" value="C:cytosol"/>
    <property type="evidence" value="ECO:0007669"/>
    <property type="project" value="TreeGrafter"/>
</dbReference>
<keyword evidence="4" id="KW-1185">Reference proteome</keyword>
<dbReference type="eggNOG" id="ENOG502S1VR">
    <property type="taxonomic scope" value="Eukaryota"/>
</dbReference>
<dbReference type="AlphaFoldDB" id="I0Z3A7"/>
<dbReference type="InterPro" id="IPR036465">
    <property type="entry name" value="vWFA_dom_sf"/>
</dbReference>